<gene>
    <name evidence="6" type="ORF">K470DRAFT_258205</name>
</gene>
<evidence type="ECO:0000313" key="7">
    <source>
        <dbReference type="Proteomes" id="UP000799421"/>
    </source>
</evidence>
<feature type="transmembrane region" description="Helical" evidence="5">
    <location>
        <begin position="175"/>
        <end position="195"/>
    </location>
</feature>
<evidence type="ECO:0000256" key="5">
    <source>
        <dbReference type="SAM" id="Phobius"/>
    </source>
</evidence>
<name>A0A6A7BYV7_9PEZI</name>
<evidence type="ECO:0000256" key="1">
    <source>
        <dbReference type="ARBA" id="ARBA00004141"/>
    </source>
</evidence>
<feature type="transmembrane region" description="Helical" evidence="5">
    <location>
        <begin position="81"/>
        <end position="101"/>
    </location>
</feature>
<evidence type="ECO:0000256" key="2">
    <source>
        <dbReference type="ARBA" id="ARBA00022692"/>
    </source>
</evidence>
<keyword evidence="4 5" id="KW-0472">Membrane</keyword>
<feature type="transmembrane region" description="Helical" evidence="5">
    <location>
        <begin position="54"/>
        <end position="75"/>
    </location>
</feature>
<evidence type="ECO:0000313" key="6">
    <source>
        <dbReference type="EMBL" id="KAF2860242.1"/>
    </source>
</evidence>
<protein>
    <recommendedName>
        <fullName evidence="8">Outer spore wall protein RRT8</fullName>
    </recommendedName>
</protein>
<dbReference type="GO" id="GO:0005811">
    <property type="term" value="C:lipid droplet"/>
    <property type="evidence" value="ECO:0007669"/>
    <property type="project" value="TreeGrafter"/>
</dbReference>
<dbReference type="PANTHER" id="PTHR34292:SF2">
    <property type="entry name" value="OUTER SPORE WALL PROTEIN LDS1"/>
    <property type="match status" value="1"/>
</dbReference>
<evidence type="ECO:0000256" key="3">
    <source>
        <dbReference type="ARBA" id="ARBA00022989"/>
    </source>
</evidence>
<sequence>MADQKITEKVRQTAKEEAVHVRQLAEQGAKSGAYLYPLRGIVYLLSHEDLRRPLISRLASTFTLGMGVTTFMFLFTYVPQVAALVFTSGPLAALTTILLVLSESSTLTTVLSRALLIDESLIDTFDGTLVSKGETTLVAKERKVASGRTADSIARLGKLVKKPFQRFKPEAIVRYLMYLPLNFIPIIGTATFILLQGKKYGPQTHNRYFQLKGMSRSQREQYIQENQGAYTSFGVVATLLEMVPIAGIFFVFTNTCGAALWAADLEKRGGTAPRLRENIRDS</sequence>
<evidence type="ECO:0008006" key="8">
    <source>
        <dbReference type="Google" id="ProtNLM"/>
    </source>
</evidence>
<keyword evidence="7" id="KW-1185">Reference proteome</keyword>
<dbReference type="EMBL" id="MU005984">
    <property type="protein sequence ID" value="KAF2860242.1"/>
    <property type="molecule type" value="Genomic_DNA"/>
</dbReference>
<dbReference type="Proteomes" id="UP000799421">
    <property type="component" value="Unassembled WGS sequence"/>
</dbReference>
<keyword evidence="2 5" id="KW-0812">Transmembrane</keyword>
<comment type="subcellular location">
    <subcellularLocation>
        <location evidence="1">Membrane</location>
        <topology evidence="1">Multi-pass membrane protein</topology>
    </subcellularLocation>
</comment>
<proteinExistence type="predicted"/>
<dbReference type="PANTHER" id="PTHR34292">
    <property type="entry name" value="OUTER SPORE WALL PROTEIN LDS1"/>
    <property type="match status" value="1"/>
</dbReference>
<dbReference type="GO" id="GO:0005619">
    <property type="term" value="C:ascospore wall"/>
    <property type="evidence" value="ECO:0007669"/>
    <property type="project" value="TreeGrafter"/>
</dbReference>
<organism evidence="6 7">
    <name type="scientific">Piedraia hortae CBS 480.64</name>
    <dbReference type="NCBI Taxonomy" id="1314780"/>
    <lineage>
        <taxon>Eukaryota</taxon>
        <taxon>Fungi</taxon>
        <taxon>Dikarya</taxon>
        <taxon>Ascomycota</taxon>
        <taxon>Pezizomycotina</taxon>
        <taxon>Dothideomycetes</taxon>
        <taxon>Dothideomycetidae</taxon>
        <taxon>Capnodiales</taxon>
        <taxon>Piedraiaceae</taxon>
        <taxon>Piedraia</taxon>
    </lineage>
</organism>
<dbReference type="InterPro" id="IPR052786">
    <property type="entry name" value="Spore_wall_assembly"/>
</dbReference>
<dbReference type="AlphaFoldDB" id="A0A6A7BYV7"/>
<evidence type="ECO:0000256" key="4">
    <source>
        <dbReference type="ARBA" id="ARBA00023136"/>
    </source>
</evidence>
<dbReference type="Pfam" id="PF07264">
    <property type="entry name" value="EI24"/>
    <property type="match status" value="1"/>
</dbReference>
<accession>A0A6A7BYV7</accession>
<keyword evidence="3 5" id="KW-1133">Transmembrane helix</keyword>
<dbReference type="GO" id="GO:0005628">
    <property type="term" value="C:prospore membrane"/>
    <property type="evidence" value="ECO:0007669"/>
    <property type="project" value="TreeGrafter"/>
</dbReference>
<dbReference type="InterPro" id="IPR059112">
    <property type="entry name" value="CysZ/EI24"/>
</dbReference>
<dbReference type="OrthoDB" id="10012223at2759"/>
<reference evidence="6" key="1">
    <citation type="journal article" date="2020" name="Stud. Mycol.">
        <title>101 Dothideomycetes genomes: a test case for predicting lifestyles and emergence of pathogens.</title>
        <authorList>
            <person name="Haridas S."/>
            <person name="Albert R."/>
            <person name="Binder M."/>
            <person name="Bloem J."/>
            <person name="Labutti K."/>
            <person name="Salamov A."/>
            <person name="Andreopoulos B."/>
            <person name="Baker S."/>
            <person name="Barry K."/>
            <person name="Bills G."/>
            <person name="Bluhm B."/>
            <person name="Cannon C."/>
            <person name="Castanera R."/>
            <person name="Culley D."/>
            <person name="Daum C."/>
            <person name="Ezra D."/>
            <person name="Gonzalez J."/>
            <person name="Henrissat B."/>
            <person name="Kuo A."/>
            <person name="Liang C."/>
            <person name="Lipzen A."/>
            <person name="Lutzoni F."/>
            <person name="Magnuson J."/>
            <person name="Mondo S."/>
            <person name="Nolan M."/>
            <person name="Ohm R."/>
            <person name="Pangilinan J."/>
            <person name="Park H.-J."/>
            <person name="Ramirez L."/>
            <person name="Alfaro M."/>
            <person name="Sun H."/>
            <person name="Tritt A."/>
            <person name="Yoshinaga Y."/>
            <person name="Zwiers L.-H."/>
            <person name="Turgeon B."/>
            <person name="Goodwin S."/>
            <person name="Spatafora J."/>
            <person name="Crous P."/>
            <person name="Grigoriev I."/>
        </authorList>
    </citation>
    <scope>NUCLEOTIDE SEQUENCE</scope>
    <source>
        <strain evidence="6">CBS 480.64</strain>
    </source>
</reference>